<keyword evidence="5" id="KW-1185">Reference proteome</keyword>
<dbReference type="EMBL" id="ML002490">
    <property type="protein sequence ID" value="RKP37469.1"/>
    <property type="molecule type" value="Genomic_DNA"/>
</dbReference>
<organism evidence="4 5">
    <name type="scientific">Dimargaris cristalligena</name>
    <dbReference type="NCBI Taxonomy" id="215637"/>
    <lineage>
        <taxon>Eukaryota</taxon>
        <taxon>Fungi</taxon>
        <taxon>Fungi incertae sedis</taxon>
        <taxon>Zoopagomycota</taxon>
        <taxon>Kickxellomycotina</taxon>
        <taxon>Dimargaritomycetes</taxon>
        <taxon>Dimargaritales</taxon>
        <taxon>Dimargaritaceae</taxon>
        <taxon>Dimargaris</taxon>
    </lineage>
</organism>
<protein>
    <recommendedName>
        <fullName evidence="3">HMG box domain-containing protein</fullName>
    </recommendedName>
</protein>
<evidence type="ECO:0000313" key="5">
    <source>
        <dbReference type="Proteomes" id="UP000268162"/>
    </source>
</evidence>
<reference evidence="5" key="1">
    <citation type="journal article" date="2018" name="Nat. Microbiol.">
        <title>Leveraging single-cell genomics to expand the fungal tree of life.</title>
        <authorList>
            <person name="Ahrendt S.R."/>
            <person name="Quandt C.A."/>
            <person name="Ciobanu D."/>
            <person name="Clum A."/>
            <person name="Salamov A."/>
            <person name="Andreopoulos B."/>
            <person name="Cheng J.F."/>
            <person name="Woyke T."/>
            <person name="Pelin A."/>
            <person name="Henrissat B."/>
            <person name="Reynolds N.K."/>
            <person name="Benny G.L."/>
            <person name="Smith M.E."/>
            <person name="James T.Y."/>
            <person name="Grigoriev I.V."/>
        </authorList>
    </citation>
    <scope>NUCLEOTIDE SEQUENCE [LARGE SCALE GENOMIC DNA]</scope>
    <source>
        <strain evidence="5">RSA 468</strain>
    </source>
</reference>
<feature type="domain" description="HMG box" evidence="3">
    <location>
        <begin position="111"/>
        <end position="177"/>
    </location>
</feature>
<dbReference type="Gene3D" id="1.10.30.10">
    <property type="entry name" value="High mobility group box domain"/>
    <property type="match status" value="2"/>
</dbReference>
<dbReference type="Pfam" id="PF00505">
    <property type="entry name" value="HMG_box"/>
    <property type="match status" value="1"/>
</dbReference>
<dbReference type="CDD" id="cd00084">
    <property type="entry name" value="HMG-box_SF"/>
    <property type="match status" value="1"/>
</dbReference>
<feature type="DNA-binding region" description="HMG box" evidence="1">
    <location>
        <begin position="111"/>
        <end position="177"/>
    </location>
</feature>
<dbReference type="GO" id="GO:0003677">
    <property type="term" value="F:DNA binding"/>
    <property type="evidence" value="ECO:0007669"/>
    <property type="project" value="UniProtKB-UniRule"/>
</dbReference>
<dbReference type="Proteomes" id="UP000268162">
    <property type="component" value="Unassembled WGS sequence"/>
</dbReference>
<feature type="compositionally biased region" description="Basic residues" evidence="2">
    <location>
        <begin position="63"/>
        <end position="75"/>
    </location>
</feature>
<dbReference type="SMART" id="SM00398">
    <property type="entry name" value="HMG"/>
    <property type="match status" value="1"/>
</dbReference>
<dbReference type="STRING" id="215637.A0A4V1J514"/>
<evidence type="ECO:0000256" key="2">
    <source>
        <dbReference type="SAM" id="MobiDB-lite"/>
    </source>
</evidence>
<sequence length="288" mass="32238">MLPRLLSLTASFGRLAIRTPVTPLITPVTLRACRLQANPGRGVATAATVVAGRKASPVAAKKASSKPKTKAKPRTKTGLSAAAKLALKPKKKKKKVAAKVPSLSRAVLKPPTTYLSPYSVFIKEHYTSYRNQGLAFTEIMVRGSQDWKQLSPAQHQKYTDAAAQARQERSQERAEFLRRTPYSLIKQENSRRRKLNRTGKKSRKLSMIRHPDFPALLAPSGYSLFIRDTCAKQDISALARAQNIRPMNYVAQLWKQLPESEKQTYRQKGKANSEANRAKVEQFNHQYA</sequence>
<dbReference type="AlphaFoldDB" id="A0A4V1J514"/>
<name>A0A4V1J514_9FUNG</name>
<gene>
    <name evidence="4" type="ORF">BJ085DRAFT_37714</name>
</gene>
<dbReference type="InterPro" id="IPR009071">
    <property type="entry name" value="HMG_box_dom"/>
</dbReference>
<evidence type="ECO:0000259" key="3">
    <source>
        <dbReference type="PROSITE" id="PS50118"/>
    </source>
</evidence>
<dbReference type="PROSITE" id="PS50118">
    <property type="entry name" value="HMG_BOX_2"/>
    <property type="match status" value="1"/>
</dbReference>
<keyword evidence="1" id="KW-0238">DNA-binding</keyword>
<evidence type="ECO:0000313" key="4">
    <source>
        <dbReference type="EMBL" id="RKP37469.1"/>
    </source>
</evidence>
<evidence type="ECO:0000256" key="1">
    <source>
        <dbReference type="PROSITE-ProRule" id="PRU00267"/>
    </source>
</evidence>
<feature type="region of interest" description="Disordered" evidence="2">
    <location>
        <begin position="57"/>
        <end position="77"/>
    </location>
</feature>
<accession>A0A4V1J514</accession>
<proteinExistence type="predicted"/>
<dbReference type="InterPro" id="IPR036910">
    <property type="entry name" value="HMG_box_dom_sf"/>
</dbReference>
<dbReference type="SUPFAM" id="SSF47095">
    <property type="entry name" value="HMG-box"/>
    <property type="match status" value="2"/>
</dbReference>
<keyword evidence="1" id="KW-0539">Nucleus</keyword>
<feature type="region of interest" description="Disordered" evidence="2">
    <location>
        <begin position="261"/>
        <end position="288"/>
    </location>
</feature>
<dbReference type="GO" id="GO:0005634">
    <property type="term" value="C:nucleus"/>
    <property type="evidence" value="ECO:0007669"/>
    <property type="project" value="UniProtKB-UniRule"/>
</dbReference>